<dbReference type="OrthoDB" id="5402297at2"/>
<proteinExistence type="predicted"/>
<dbReference type="STRING" id="1122189.SAMN02745165_00465"/>
<keyword evidence="3" id="KW-1185">Reference proteome</keyword>
<dbReference type="Proteomes" id="UP000184171">
    <property type="component" value="Unassembled WGS sequence"/>
</dbReference>
<dbReference type="RefSeq" id="WP_072905122.1">
    <property type="nucleotide sequence ID" value="NZ_FQZT01000001.1"/>
</dbReference>
<dbReference type="EMBL" id="FQZT01000001">
    <property type="protein sequence ID" value="SHI58040.1"/>
    <property type="molecule type" value="Genomic_DNA"/>
</dbReference>
<sequence>MKDRQGDSTKEAWILCLILGVILINFPFIHIFNNQKMIFGIPPLVLYFYIGWPASIGVTWLFVRQMNRESRYRDDETME</sequence>
<accession>A0A1M6CAH7</accession>
<dbReference type="AlphaFoldDB" id="A0A1M6CAH7"/>
<keyword evidence="1" id="KW-0812">Transmembrane</keyword>
<protein>
    <recommendedName>
        <fullName evidence="4">Solute:sodium symporter small subunit</fullName>
    </recommendedName>
</protein>
<evidence type="ECO:0008006" key="4">
    <source>
        <dbReference type="Google" id="ProtNLM"/>
    </source>
</evidence>
<evidence type="ECO:0000313" key="3">
    <source>
        <dbReference type="Proteomes" id="UP000184171"/>
    </source>
</evidence>
<gene>
    <name evidence="2" type="ORF">SAMN02745165_00465</name>
</gene>
<evidence type="ECO:0000313" key="2">
    <source>
        <dbReference type="EMBL" id="SHI58040.1"/>
    </source>
</evidence>
<reference evidence="2 3" key="1">
    <citation type="submission" date="2016-11" db="EMBL/GenBank/DDBJ databases">
        <authorList>
            <person name="Jaros S."/>
            <person name="Januszkiewicz K."/>
            <person name="Wedrychowicz H."/>
        </authorList>
    </citation>
    <scope>NUCLEOTIDE SEQUENCE [LARGE SCALE GENOMIC DNA]</scope>
    <source>
        <strain evidence="2 3">DSM 5091</strain>
    </source>
</reference>
<feature type="transmembrane region" description="Helical" evidence="1">
    <location>
        <begin position="12"/>
        <end position="32"/>
    </location>
</feature>
<keyword evidence="1" id="KW-1133">Transmembrane helix</keyword>
<evidence type="ECO:0000256" key="1">
    <source>
        <dbReference type="SAM" id="Phobius"/>
    </source>
</evidence>
<name>A0A1M6CAH7_MALRU</name>
<organism evidence="2 3">
    <name type="scientific">Malonomonas rubra DSM 5091</name>
    <dbReference type="NCBI Taxonomy" id="1122189"/>
    <lineage>
        <taxon>Bacteria</taxon>
        <taxon>Pseudomonadati</taxon>
        <taxon>Thermodesulfobacteriota</taxon>
        <taxon>Desulfuromonadia</taxon>
        <taxon>Desulfuromonadales</taxon>
        <taxon>Geopsychrobacteraceae</taxon>
        <taxon>Malonomonas</taxon>
    </lineage>
</organism>
<feature type="transmembrane region" description="Helical" evidence="1">
    <location>
        <begin position="44"/>
        <end position="63"/>
    </location>
</feature>
<keyword evidence="1" id="KW-0472">Membrane</keyword>